<proteinExistence type="predicted"/>
<reference evidence="1 2" key="1">
    <citation type="submission" date="2021-06" db="EMBL/GenBank/DDBJ databases">
        <authorList>
            <person name="Kallberg Y."/>
            <person name="Tangrot J."/>
            <person name="Rosling A."/>
        </authorList>
    </citation>
    <scope>NUCLEOTIDE SEQUENCE [LARGE SCALE GENOMIC DNA]</scope>
    <source>
        <strain evidence="1 2">120-4 pot B 10/14</strain>
    </source>
</reference>
<sequence length="329" mass="37508">MDSSYTLSIKSFKIFSSINNIKGPYNIKNNVMNSKKYEITLYYDKIRLATDLTSELSGSLKRKSSLVQEVLSFQATNKFMSEDGFCDWPMIKIEKDFKQLLKPINVIMTEKPDRLNVCYEPITFSGSSGIFKGHMILHQDIMTLLLKILNLKKYRNYQVEVEAEVYAVVSTDLSPSERVDRILSPNNSDLLDSTGSSEIVTFCAFAQTVGDNDQLDSNIVMSVSEVKQYGAPHNVTYVFNSDQILGDEFVVKFEEPEVQVINNDTYQIIKTKETKEKEVIVKVNNLKSGIYKVRVRQIPQEPDDLTKAISSNWKVSEKPTTIQINIMEL</sequence>
<evidence type="ECO:0000313" key="2">
    <source>
        <dbReference type="Proteomes" id="UP000789901"/>
    </source>
</evidence>
<keyword evidence="2" id="KW-1185">Reference proteome</keyword>
<dbReference type="EMBL" id="CAJVQB010005140">
    <property type="protein sequence ID" value="CAG8654057.1"/>
    <property type="molecule type" value="Genomic_DNA"/>
</dbReference>
<organism evidence="1 2">
    <name type="scientific">Gigaspora margarita</name>
    <dbReference type="NCBI Taxonomy" id="4874"/>
    <lineage>
        <taxon>Eukaryota</taxon>
        <taxon>Fungi</taxon>
        <taxon>Fungi incertae sedis</taxon>
        <taxon>Mucoromycota</taxon>
        <taxon>Glomeromycotina</taxon>
        <taxon>Glomeromycetes</taxon>
        <taxon>Diversisporales</taxon>
        <taxon>Gigasporaceae</taxon>
        <taxon>Gigaspora</taxon>
    </lineage>
</organism>
<accession>A0ABN7UR10</accession>
<gene>
    <name evidence="1" type="ORF">GMARGA_LOCUS9511</name>
</gene>
<evidence type="ECO:0000313" key="1">
    <source>
        <dbReference type="EMBL" id="CAG8654057.1"/>
    </source>
</evidence>
<protein>
    <submittedName>
        <fullName evidence="1">26830_t:CDS:1</fullName>
    </submittedName>
</protein>
<comment type="caution">
    <text evidence="1">The sequence shown here is derived from an EMBL/GenBank/DDBJ whole genome shotgun (WGS) entry which is preliminary data.</text>
</comment>
<dbReference type="Proteomes" id="UP000789901">
    <property type="component" value="Unassembled WGS sequence"/>
</dbReference>
<name>A0ABN7UR10_GIGMA</name>